<proteinExistence type="predicted"/>
<name>A0A5C6AJF4_9BACT</name>
<keyword evidence="2" id="KW-0732">Signal</keyword>
<feature type="compositionally biased region" description="Low complexity" evidence="1">
    <location>
        <begin position="277"/>
        <end position="298"/>
    </location>
</feature>
<feature type="compositionally biased region" description="Polar residues" evidence="1">
    <location>
        <begin position="299"/>
        <end position="310"/>
    </location>
</feature>
<evidence type="ECO:0000256" key="1">
    <source>
        <dbReference type="SAM" id="MobiDB-lite"/>
    </source>
</evidence>
<comment type="caution">
    <text evidence="3">The sequence shown here is derived from an EMBL/GenBank/DDBJ whole genome shotgun (WGS) entry which is preliminary data.</text>
</comment>
<accession>A0A5C6AJF4</accession>
<gene>
    <name evidence="3" type="ORF">Pla108_00950</name>
</gene>
<feature type="compositionally biased region" description="Low complexity" evidence="1">
    <location>
        <begin position="326"/>
        <end position="343"/>
    </location>
</feature>
<feature type="region of interest" description="Disordered" evidence="1">
    <location>
        <begin position="277"/>
        <end position="388"/>
    </location>
</feature>
<feature type="region of interest" description="Disordered" evidence="1">
    <location>
        <begin position="112"/>
        <end position="175"/>
    </location>
</feature>
<reference evidence="3 4" key="1">
    <citation type="submission" date="2019-02" db="EMBL/GenBank/DDBJ databases">
        <title>Deep-cultivation of Planctomycetes and their phenomic and genomic characterization uncovers novel biology.</title>
        <authorList>
            <person name="Wiegand S."/>
            <person name="Jogler M."/>
            <person name="Boedeker C."/>
            <person name="Pinto D."/>
            <person name="Vollmers J."/>
            <person name="Rivas-Marin E."/>
            <person name="Kohn T."/>
            <person name="Peeters S.H."/>
            <person name="Heuer A."/>
            <person name="Rast P."/>
            <person name="Oberbeckmann S."/>
            <person name="Bunk B."/>
            <person name="Jeske O."/>
            <person name="Meyerdierks A."/>
            <person name="Storesund J.E."/>
            <person name="Kallscheuer N."/>
            <person name="Luecker S."/>
            <person name="Lage O.M."/>
            <person name="Pohl T."/>
            <person name="Merkel B.J."/>
            <person name="Hornburger P."/>
            <person name="Mueller R.-W."/>
            <person name="Bruemmer F."/>
            <person name="Labrenz M."/>
            <person name="Spormann A.M."/>
            <person name="Op Den Camp H."/>
            <person name="Overmann J."/>
            <person name="Amann R."/>
            <person name="Jetten M.S.M."/>
            <person name="Mascher T."/>
            <person name="Medema M.H."/>
            <person name="Devos D.P."/>
            <person name="Kaster A.-K."/>
            <person name="Ovreas L."/>
            <person name="Rohde M."/>
            <person name="Galperin M.Y."/>
            <person name="Jogler C."/>
        </authorList>
    </citation>
    <scope>NUCLEOTIDE SEQUENCE [LARGE SCALE GENOMIC DNA]</scope>
    <source>
        <strain evidence="3 4">Pla108</strain>
    </source>
</reference>
<evidence type="ECO:0000313" key="4">
    <source>
        <dbReference type="Proteomes" id="UP000317421"/>
    </source>
</evidence>
<keyword evidence="4" id="KW-1185">Reference proteome</keyword>
<protein>
    <submittedName>
        <fullName evidence="3">Uncharacterized protein</fullName>
    </submittedName>
</protein>
<evidence type="ECO:0000256" key="2">
    <source>
        <dbReference type="SAM" id="SignalP"/>
    </source>
</evidence>
<dbReference type="PROSITE" id="PS51257">
    <property type="entry name" value="PROKAR_LIPOPROTEIN"/>
    <property type="match status" value="1"/>
</dbReference>
<dbReference type="Proteomes" id="UP000317421">
    <property type="component" value="Unassembled WGS sequence"/>
</dbReference>
<dbReference type="RefSeq" id="WP_146441411.1">
    <property type="nucleotide sequence ID" value="NZ_SJPR01000001.1"/>
</dbReference>
<feature type="compositionally biased region" description="Polar residues" evidence="1">
    <location>
        <begin position="116"/>
        <end position="129"/>
    </location>
</feature>
<feature type="chain" id="PRO_5022728052" evidence="2">
    <location>
        <begin position="29"/>
        <end position="388"/>
    </location>
</feature>
<evidence type="ECO:0000313" key="3">
    <source>
        <dbReference type="EMBL" id="TWT99161.1"/>
    </source>
</evidence>
<dbReference type="EMBL" id="SJPR01000001">
    <property type="protein sequence ID" value="TWT99161.1"/>
    <property type="molecule type" value="Genomic_DNA"/>
</dbReference>
<feature type="compositionally biased region" description="Low complexity" evidence="1">
    <location>
        <begin position="375"/>
        <end position="388"/>
    </location>
</feature>
<dbReference type="AlphaFoldDB" id="A0A5C6AJF4"/>
<sequence length="388" mass="38134" precursor="true">MTKTKLSTPGAACAVLLALTVVSTGCQSSGGGSRWAWNPWKKSPAVEAELVAETSPKLPSDGATPQVETLAKPGASTAVAVAMPQQTPPAMMGVAPKFDAVAAAVPTIDKAAPSGPNWSAYPTSPSSDPSKIAATATPSLPAAKTAPAASGSGPYDPNGYQPKVVAATPSTPSADRYGLGDRYAATTAAAGLPSLPAIKDAASTADRYSSTASSNISQATQSVQQTAQQAADRYAATGAQATSSAQNWYDNATTTASAAPAKAVAAATAAVASAPTYPSTSGVASAAPAASPYPTTGSQPAATGYPSTLGTLPPAGSAYAATTPINPVTPASTTAPSTGNTGSEIRLTSLPGEYRPGGTGTYQSPVSVATRPEGSTSTPPATTPASRY</sequence>
<feature type="signal peptide" evidence="2">
    <location>
        <begin position="1"/>
        <end position="28"/>
    </location>
</feature>
<dbReference type="OrthoDB" id="9977406at2"/>
<organism evidence="3 4">
    <name type="scientific">Botrimarina colliarenosi</name>
    <dbReference type="NCBI Taxonomy" id="2528001"/>
    <lineage>
        <taxon>Bacteria</taxon>
        <taxon>Pseudomonadati</taxon>
        <taxon>Planctomycetota</taxon>
        <taxon>Planctomycetia</taxon>
        <taxon>Pirellulales</taxon>
        <taxon>Lacipirellulaceae</taxon>
        <taxon>Botrimarina</taxon>
    </lineage>
</organism>